<dbReference type="PANTHER" id="PTHR46650:SF1">
    <property type="entry name" value="PEROXISOMAL ADENINE NUCLEOTIDE TRANSPORTER 1"/>
    <property type="match status" value="1"/>
</dbReference>
<keyword evidence="7 9" id="KW-0472">Membrane</keyword>
<evidence type="ECO:0000256" key="7">
    <source>
        <dbReference type="ARBA" id="ARBA00023136"/>
    </source>
</evidence>
<dbReference type="InterPro" id="IPR018108">
    <property type="entry name" value="MCP_transmembrane"/>
</dbReference>
<comment type="similarity">
    <text evidence="2 10">Belongs to the mitochondrial carrier (TC 2.A.29) family.</text>
</comment>
<dbReference type="PROSITE" id="PS50920">
    <property type="entry name" value="SOLCAR"/>
    <property type="match status" value="3"/>
</dbReference>
<evidence type="ECO:0000256" key="4">
    <source>
        <dbReference type="ARBA" id="ARBA00022692"/>
    </source>
</evidence>
<sequence>MATLESAITGAIASALANTVVYPLDLSKTLIQTQHHHKELYKEDKEKDEEFKTDHKQYKNVIDCMKHIIQTKGLKGLYQGCATSIFGTFIMNFCYFFWYTLIRRKYINFKLQSISKPLKISTLEELTIGVFAATMSQIFTTPIAVITTRQQTTKNSQDSRITNVVQDLYKESNGDIKVFWKGLKVGLMLTLNPSITYTAYQRLKKIIFGSSEQLGTDSMSPLQNFILGVISKCISTIITQPLIVAKASLQSVGSQYQNFQQVLLYLLKNEGLKGLWRGLLPQLTKGVLVQGLLFSFKGELSKKLNRIILIISLIMRRRLKKPIGINDLSYVKTQF</sequence>
<feature type="repeat" description="Solcar" evidence="9">
    <location>
        <begin position="219"/>
        <end position="303"/>
    </location>
</feature>
<evidence type="ECO:0000256" key="5">
    <source>
        <dbReference type="ARBA" id="ARBA00022737"/>
    </source>
</evidence>
<evidence type="ECO:0000256" key="6">
    <source>
        <dbReference type="ARBA" id="ARBA00022989"/>
    </source>
</evidence>
<keyword evidence="3 10" id="KW-0813">Transport</keyword>
<reference evidence="13" key="1">
    <citation type="submission" date="2023-07" db="EMBL/GenBank/DDBJ databases">
        <title>A draft genome of Kazachstania heterogenica Y-27499.</title>
        <authorList>
            <person name="Donic C."/>
            <person name="Kralova J.S."/>
            <person name="Fidel L."/>
            <person name="Ben-Dor S."/>
            <person name="Jung S."/>
        </authorList>
    </citation>
    <scope>NUCLEOTIDE SEQUENCE [LARGE SCALE GENOMIC DNA]</scope>
    <source>
        <strain evidence="13">Y27499</strain>
    </source>
</reference>
<protein>
    <submittedName>
        <fullName evidence="12">Uncharacterized protein</fullName>
    </submittedName>
</protein>
<feature type="transmembrane region" description="Helical" evidence="11">
    <location>
        <begin position="77"/>
        <end position="102"/>
    </location>
</feature>
<dbReference type="Proteomes" id="UP001306508">
    <property type="component" value="Unassembled WGS sequence"/>
</dbReference>
<evidence type="ECO:0000256" key="3">
    <source>
        <dbReference type="ARBA" id="ARBA00022448"/>
    </source>
</evidence>
<evidence type="ECO:0000313" key="12">
    <source>
        <dbReference type="EMBL" id="KAK5781867.1"/>
    </source>
</evidence>
<dbReference type="GO" id="GO:0006635">
    <property type="term" value="P:fatty acid beta-oxidation"/>
    <property type="evidence" value="ECO:0007669"/>
    <property type="project" value="InterPro"/>
</dbReference>
<dbReference type="PANTHER" id="PTHR46650">
    <property type="entry name" value="PEROXISOMAL ADENINE NUCLEOTIDE TRANSPORTER 1"/>
    <property type="match status" value="1"/>
</dbReference>
<dbReference type="EMBL" id="JAWIZZ010000024">
    <property type="protein sequence ID" value="KAK5781867.1"/>
    <property type="molecule type" value="Genomic_DNA"/>
</dbReference>
<name>A0AAN7WSU7_9SACH</name>
<comment type="subcellular location">
    <subcellularLocation>
        <location evidence="1">Peroxisome membrane</location>
        <topology evidence="1">Multi-pass membrane protein</topology>
    </subcellularLocation>
</comment>
<dbReference type="Pfam" id="PF00153">
    <property type="entry name" value="Mito_carr"/>
    <property type="match status" value="3"/>
</dbReference>
<feature type="repeat" description="Solcar" evidence="9">
    <location>
        <begin position="120"/>
        <end position="206"/>
    </location>
</feature>
<keyword evidence="5" id="KW-0677">Repeat</keyword>
<dbReference type="GO" id="GO:0005778">
    <property type="term" value="C:peroxisomal membrane"/>
    <property type="evidence" value="ECO:0007669"/>
    <property type="project" value="UniProtKB-SubCell"/>
</dbReference>
<evidence type="ECO:0000313" key="13">
    <source>
        <dbReference type="Proteomes" id="UP001306508"/>
    </source>
</evidence>
<evidence type="ECO:0000256" key="11">
    <source>
        <dbReference type="SAM" id="Phobius"/>
    </source>
</evidence>
<keyword evidence="4 9" id="KW-0812">Transmembrane</keyword>
<evidence type="ECO:0000256" key="8">
    <source>
        <dbReference type="ARBA" id="ARBA00023140"/>
    </source>
</evidence>
<dbReference type="GO" id="GO:0005347">
    <property type="term" value="F:ATP transmembrane transporter activity"/>
    <property type="evidence" value="ECO:0007669"/>
    <property type="project" value="InterPro"/>
</dbReference>
<comment type="caution">
    <text evidence="12">The sequence shown here is derived from an EMBL/GenBank/DDBJ whole genome shotgun (WGS) entry which is preliminary data.</text>
</comment>
<dbReference type="GO" id="GO:0007031">
    <property type="term" value="P:peroxisome organization"/>
    <property type="evidence" value="ECO:0007669"/>
    <property type="project" value="TreeGrafter"/>
</dbReference>
<dbReference type="AlphaFoldDB" id="A0AAN7WSU7"/>
<organism evidence="12 13">
    <name type="scientific">Arxiozyma heterogenica</name>
    <dbReference type="NCBI Taxonomy" id="278026"/>
    <lineage>
        <taxon>Eukaryota</taxon>
        <taxon>Fungi</taxon>
        <taxon>Dikarya</taxon>
        <taxon>Ascomycota</taxon>
        <taxon>Saccharomycotina</taxon>
        <taxon>Saccharomycetes</taxon>
        <taxon>Saccharomycetales</taxon>
        <taxon>Saccharomycetaceae</taxon>
        <taxon>Arxiozyma</taxon>
    </lineage>
</organism>
<feature type="repeat" description="Solcar" evidence="9">
    <location>
        <begin position="1"/>
        <end position="105"/>
    </location>
</feature>
<keyword evidence="8" id="KW-0576">Peroxisome</keyword>
<dbReference type="GO" id="GO:0015217">
    <property type="term" value="F:ADP transmembrane transporter activity"/>
    <property type="evidence" value="ECO:0007669"/>
    <property type="project" value="InterPro"/>
</dbReference>
<evidence type="ECO:0000256" key="1">
    <source>
        <dbReference type="ARBA" id="ARBA00004585"/>
    </source>
</evidence>
<dbReference type="Gene3D" id="1.50.40.10">
    <property type="entry name" value="Mitochondrial carrier domain"/>
    <property type="match status" value="1"/>
</dbReference>
<keyword evidence="6 11" id="KW-1133">Transmembrane helix</keyword>
<dbReference type="SUPFAM" id="SSF103506">
    <property type="entry name" value="Mitochondrial carrier"/>
    <property type="match status" value="1"/>
</dbReference>
<accession>A0AAN7WSU7</accession>
<proteinExistence type="inferred from homology"/>
<evidence type="ECO:0000256" key="2">
    <source>
        <dbReference type="ARBA" id="ARBA00006375"/>
    </source>
</evidence>
<evidence type="ECO:0000256" key="10">
    <source>
        <dbReference type="RuleBase" id="RU000488"/>
    </source>
</evidence>
<gene>
    <name evidence="12" type="ORF">RI543_000641</name>
</gene>
<dbReference type="InterPro" id="IPR023395">
    <property type="entry name" value="MCP_dom_sf"/>
</dbReference>
<dbReference type="InterPro" id="IPR045900">
    <property type="entry name" value="Peroxisomal_Ade_carrier"/>
</dbReference>
<keyword evidence="13" id="KW-1185">Reference proteome</keyword>
<evidence type="ECO:0000256" key="9">
    <source>
        <dbReference type="PROSITE-ProRule" id="PRU00282"/>
    </source>
</evidence>